<dbReference type="SMART" id="SM00028">
    <property type="entry name" value="TPR"/>
    <property type="match status" value="3"/>
</dbReference>
<feature type="repeat" description="TPR" evidence="7">
    <location>
        <begin position="332"/>
        <end position="365"/>
    </location>
</feature>
<feature type="domain" description="Peptidase M48" evidence="10">
    <location>
        <begin position="70"/>
        <end position="246"/>
    </location>
</feature>
<dbReference type="InterPro" id="IPR011990">
    <property type="entry name" value="TPR-like_helical_dom_sf"/>
</dbReference>
<evidence type="ECO:0000313" key="11">
    <source>
        <dbReference type="EMBL" id="BCS98745.1"/>
    </source>
</evidence>
<keyword evidence="9" id="KW-0732">Signal</keyword>
<evidence type="ECO:0000256" key="9">
    <source>
        <dbReference type="SAM" id="SignalP"/>
    </source>
</evidence>
<feature type="signal peptide" evidence="9">
    <location>
        <begin position="1"/>
        <end position="28"/>
    </location>
</feature>
<proteinExistence type="predicted"/>
<name>A0ABM7PMI8_9BACT</name>
<accession>A0ABM7PMI8</accession>
<dbReference type="PROSITE" id="PS50005">
    <property type="entry name" value="TPR"/>
    <property type="match status" value="1"/>
</dbReference>
<dbReference type="Gene3D" id="1.25.40.10">
    <property type="entry name" value="Tetratricopeptide repeat domain"/>
    <property type="match status" value="1"/>
</dbReference>
<comment type="cofactor">
    <cofactor evidence="1">
        <name>Zn(2+)</name>
        <dbReference type="ChEBI" id="CHEBI:29105"/>
    </cofactor>
</comment>
<keyword evidence="5" id="KW-0862">Zinc</keyword>
<evidence type="ECO:0000256" key="8">
    <source>
        <dbReference type="SAM" id="MobiDB-lite"/>
    </source>
</evidence>
<dbReference type="PANTHER" id="PTHR22726:SF1">
    <property type="entry name" value="METALLOENDOPEPTIDASE OMA1, MITOCHONDRIAL"/>
    <property type="match status" value="1"/>
</dbReference>
<dbReference type="InterPro" id="IPR001915">
    <property type="entry name" value="Peptidase_M48"/>
</dbReference>
<gene>
    <name evidence="11" type="ORF">DSLASN_43770</name>
</gene>
<keyword evidence="2 11" id="KW-0645">Protease</keyword>
<evidence type="ECO:0000256" key="3">
    <source>
        <dbReference type="ARBA" id="ARBA00022723"/>
    </source>
</evidence>
<feature type="chain" id="PRO_5047433457" evidence="9">
    <location>
        <begin position="29"/>
        <end position="491"/>
    </location>
</feature>
<organism evidence="11 12">
    <name type="scientific">Desulfoluna limicola</name>
    <dbReference type="NCBI Taxonomy" id="2810562"/>
    <lineage>
        <taxon>Bacteria</taxon>
        <taxon>Pseudomonadati</taxon>
        <taxon>Thermodesulfobacteriota</taxon>
        <taxon>Desulfobacteria</taxon>
        <taxon>Desulfobacterales</taxon>
        <taxon>Desulfolunaceae</taxon>
        <taxon>Desulfoluna</taxon>
    </lineage>
</organism>
<reference evidence="11 12" key="1">
    <citation type="submission" date="2021-02" db="EMBL/GenBank/DDBJ databases">
        <title>Complete genome of Desulfoluna sp. strain ASN36.</title>
        <authorList>
            <person name="Takahashi A."/>
            <person name="Kojima H."/>
            <person name="Fukui M."/>
        </authorList>
    </citation>
    <scope>NUCLEOTIDE SEQUENCE [LARGE SCALE GENOMIC DNA]</scope>
    <source>
        <strain evidence="11 12">ASN36</strain>
    </source>
</reference>
<dbReference type="Gene3D" id="3.30.2010.10">
    <property type="entry name" value="Metalloproteases ('zincins'), catalytic domain"/>
    <property type="match status" value="1"/>
</dbReference>
<evidence type="ECO:0000256" key="1">
    <source>
        <dbReference type="ARBA" id="ARBA00001947"/>
    </source>
</evidence>
<feature type="compositionally biased region" description="Basic and acidic residues" evidence="8">
    <location>
        <begin position="448"/>
        <end position="465"/>
    </location>
</feature>
<feature type="compositionally biased region" description="Acidic residues" evidence="8">
    <location>
        <begin position="479"/>
        <end position="491"/>
    </location>
</feature>
<dbReference type="Proteomes" id="UP001320148">
    <property type="component" value="Chromosome"/>
</dbReference>
<keyword evidence="7" id="KW-0802">TPR repeat</keyword>
<evidence type="ECO:0000313" key="12">
    <source>
        <dbReference type="Proteomes" id="UP001320148"/>
    </source>
</evidence>
<keyword evidence="4" id="KW-0378">Hydrolase</keyword>
<evidence type="ECO:0000256" key="7">
    <source>
        <dbReference type="PROSITE-ProRule" id="PRU00339"/>
    </source>
</evidence>
<evidence type="ECO:0000256" key="2">
    <source>
        <dbReference type="ARBA" id="ARBA00022670"/>
    </source>
</evidence>
<keyword evidence="3" id="KW-0479">Metal-binding</keyword>
<dbReference type="GO" id="GO:0006508">
    <property type="term" value="P:proteolysis"/>
    <property type="evidence" value="ECO:0007669"/>
    <property type="project" value="UniProtKB-KW"/>
</dbReference>
<dbReference type="RefSeq" id="WP_236890121.1">
    <property type="nucleotide sequence ID" value="NZ_AP024488.1"/>
</dbReference>
<dbReference type="GO" id="GO:0008233">
    <property type="term" value="F:peptidase activity"/>
    <property type="evidence" value="ECO:0007669"/>
    <property type="project" value="UniProtKB-KW"/>
</dbReference>
<evidence type="ECO:0000259" key="10">
    <source>
        <dbReference type="Pfam" id="PF01435"/>
    </source>
</evidence>
<dbReference type="InterPro" id="IPR019734">
    <property type="entry name" value="TPR_rpt"/>
</dbReference>
<dbReference type="SUPFAM" id="SSF48452">
    <property type="entry name" value="TPR-like"/>
    <property type="match status" value="1"/>
</dbReference>
<feature type="region of interest" description="Disordered" evidence="8">
    <location>
        <begin position="448"/>
        <end position="491"/>
    </location>
</feature>
<protein>
    <submittedName>
        <fullName evidence="11">Beta-barrel assembly-enhancing protease</fullName>
    </submittedName>
</protein>
<evidence type="ECO:0000256" key="6">
    <source>
        <dbReference type="ARBA" id="ARBA00023049"/>
    </source>
</evidence>
<dbReference type="CDD" id="cd07333">
    <property type="entry name" value="M48C_bepA_like"/>
    <property type="match status" value="1"/>
</dbReference>
<dbReference type="Pfam" id="PF13432">
    <property type="entry name" value="TPR_16"/>
    <property type="match status" value="1"/>
</dbReference>
<evidence type="ECO:0000256" key="4">
    <source>
        <dbReference type="ARBA" id="ARBA00022801"/>
    </source>
</evidence>
<dbReference type="Pfam" id="PF13181">
    <property type="entry name" value="TPR_8"/>
    <property type="match status" value="1"/>
</dbReference>
<sequence length="491" mass="54497">MIKRGRLLTRAVCLAMLLVFLCGQVASAITVREENEVAGEFIRMIRAHYPIIDDPVVNDYITGLGERILAAFPEQPFRYHFYVVQSDVYNAFAGPGGHVFMHSGLLTDLPNEEALAGIMAHEISHVHSRHISDRIDRSKKIGIGTLAGVAAGILVGVSGNAAAGGALTVGSLAGSQTAALSYSRDDEMQADQVGMTYMMEAGYGGEEMLTSLKTLRSKQWFGPAEIPTYLTTHPALDERIVYISNWIEANKESIDARRKEIDQSAFLKTKARLTALYTPVDLAEDRLNLAKERGEATLYTEYGLALLMDRMGKYDKAAAHMRTILEKRAFDEDALKGLGSIYFHDGKYKEARKLLEGALSMDPDDFESNLWMGRLLIEEGYYHEAVSRLSPLARDYGPGARAHYDLGNAFSKIGKTYDSSYHLGLYYRGVGDLRNSVFQLKRAKELAPNDASRKEVARVLDEITGKNRKKKKKERAEEPVPEETTPEEGKG</sequence>
<dbReference type="PROSITE" id="PS50293">
    <property type="entry name" value="TPR_REGION"/>
    <property type="match status" value="1"/>
</dbReference>
<keyword evidence="6" id="KW-0482">Metalloprotease</keyword>
<dbReference type="PANTHER" id="PTHR22726">
    <property type="entry name" value="METALLOENDOPEPTIDASE OMA1"/>
    <property type="match status" value="1"/>
</dbReference>
<evidence type="ECO:0000256" key="5">
    <source>
        <dbReference type="ARBA" id="ARBA00022833"/>
    </source>
</evidence>
<dbReference type="InterPro" id="IPR051156">
    <property type="entry name" value="Mito/Outer_Membr_Metalloprot"/>
</dbReference>
<keyword evidence="12" id="KW-1185">Reference proteome</keyword>
<dbReference type="Pfam" id="PF01435">
    <property type="entry name" value="Peptidase_M48"/>
    <property type="match status" value="1"/>
</dbReference>
<dbReference type="EMBL" id="AP024488">
    <property type="protein sequence ID" value="BCS98745.1"/>
    <property type="molecule type" value="Genomic_DNA"/>
</dbReference>